<protein>
    <submittedName>
        <fullName evidence="2">Uncharacterized protein</fullName>
    </submittedName>
</protein>
<feature type="region of interest" description="Disordered" evidence="1">
    <location>
        <begin position="144"/>
        <end position="181"/>
    </location>
</feature>
<comment type="caution">
    <text evidence="2">The sequence shown here is derived from an EMBL/GenBank/DDBJ whole genome shotgun (WGS) entry which is preliminary data.</text>
</comment>
<feature type="region of interest" description="Disordered" evidence="1">
    <location>
        <begin position="1"/>
        <end position="25"/>
    </location>
</feature>
<sequence>MRPARSWPSSARVSTRSVGNCSTGSPVALRRSATAVSGSAPGARPIPRSMRPGWRASSIANCSPTTRAGWLGSMTPPDPTRMRSVRAARCAIRTAGEVEATAGIEWCSATQNLAYPSSSARRASAVVAARASWLVPPSLTVARSRTESGTRGVVTPGQRTGPLDPSRAVDSTFPRPFRRPIPHPCTSGAYHRRVRDVPVAGQGYRPRIWCAWATRRTLMTRAASRSDRPSARATSDTVA</sequence>
<organism evidence="2">
    <name type="scientific">mine drainage metagenome</name>
    <dbReference type="NCBI Taxonomy" id="410659"/>
    <lineage>
        <taxon>unclassified sequences</taxon>
        <taxon>metagenomes</taxon>
        <taxon>ecological metagenomes</taxon>
    </lineage>
</organism>
<dbReference type="EMBL" id="MLJW01009291">
    <property type="protein sequence ID" value="OIQ63119.1"/>
    <property type="molecule type" value="Genomic_DNA"/>
</dbReference>
<feature type="compositionally biased region" description="Polar residues" evidence="1">
    <location>
        <begin position="7"/>
        <end position="25"/>
    </location>
</feature>
<reference evidence="2" key="1">
    <citation type="submission" date="2016-10" db="EMBL/GenBank/DDBJ databases">
        <title>Sequence of Gallionella enrichment culture.</title>
        <authorList>
            <person name="Poehlein A."/>
            <person name="Muehling M."/>
            <person name="Daniel R."/>
        </authorList>
    </citation>
    <scope>NUCLEOTIDE SEQUENCE</scope>
</reference>
<name>A0A1J5P5N0_9ZZZZ</name>
<feature type="region of interest" description="Disordered" evidence="1">
    <location>
        <begin position="32"/>
        <end position="51"/>
    </location>
</feature>
<evidence type="ECO:0000256" key="1">
    <source>
        <dbReference type="SAM" id="MobiDB-lite"/>
    </source>
</evidence>
<evidence type="ECO:0000313" key="2">
    <source>
        <dbReference type="EMBL" id="OIQ63119.1"/>
    </source>
</evidence>
<proteinExistence type="predicted"/>
<feature type="region of interest" description="Disordered" evidence="1">
    <location>
        <begin position="220"/>
        <end position="239"/>
    </location>
</feature>
<dbReference type="AlphaFoldDB" id="A0A1J5P5N0"/>
<gene>
    <name evidence="2" type="ORF">GALL_553430</name>
</gene>
<accession>A0A1J5P5N0</accession>